<name>A0A8C5T7L6_9PASS</name>
<dbReference type="SMART" id="SM00343">
    <property type="entry name" value="ZnF_C2HC"/>
    <property type="match status" value="2"/>
</dbReference>
<dbReference type="GO" id="GO:0008270">
    <property type="term" value="F:zinc ion binding"/>
    <property type="evidence" value="ECO:0007669"/>
    <property type="project" value="UniProtKB-KW"/>
</dbReference>
<reference evidence="3" key="2">
    <citation type="submission" date="2025-09" db="UniProtKB">
        <authorList>
            <consortium name="Ensembl"/>
        </authorList>
    </citation>
    <scope>IDENTIFICATION</scope>
</reference>
<evidence type="ECO:0000256" key="1">
    <source>
        <dbReference type="PROSITE-ProRule" id="PRU00047"/>
    </source>
</evidence>
<dbReference type="OrthoDB" id="6782564at2759"/>
<dbReference type="Proteomes" id="UP000694560">
    <property type="component" value="Unplaced"/>
</dbReference>
<keyword evidence="1" id="KW-0862">Zinc</keyword>
<protein>
    <recommendedName>
        <fullName evidence="2">CCHC-type domain-containing protein</fullName>
    </recommendedName>
</protein>
<organism evidence="3 4">
    <name type="scientific">Malurus cyaneus samueli</name>
    <dbReference type="NCBI Taxonomy" id="2593467"/>
    <lineage>
        <taxon>Eukaryota</taxon>
        <taxon>Metazoa</taxon>
        <taxon>Chordata</taxon>
        <taxon>Craniata</taxon>
        <taxon>Vertebrata</taxon>
        <taxon>Euteleostomi</taxon>
        <taxon>Archelosauria</taxon>
        <taxon>Archosauria</taxon>
        <taxon>Dinosauria</taxon>
        <taxon>Saurischia</taxon>
        <taxon>Theropoda</taxon>
        <taxon>Coelurosauria</taxon>
        <taxon>Aves</taxon>
        <taxon>Neognathae</taxon>
        <taxon>Neoaves</taxon>
        <taxon>Telluraves</taxon>
        <taxon>Australaves</taxon>
        <taxon>Passeriformes</taxon>
        <taxon>Meliphagoidea</taxon>
        <taxon>Maluridae</taxon>
        <taxon>Malurus</taxon>
    </lineage>
</organism>
<dbReference type="PROSITE" id="PS50158">
    <property type="entry name" value="ZF_CCHC"/>
    <property type="match status" value="2"/>
</dbReference>
<sequence>PSSNIGLNITKCFECGQTGHKRSECTKTQSKQRQGANKRADLCNRCGKSGHHAKNCSSKYHANGWLIQNSGNRKKSAKGKSVQT</sequence>
<accession>A0A8C5T7L6</accession>
<dbReference type="Pfam" id="PF00098">
    <property type="entry name" value="zf-CCHC"/>
    <property type="match status" value="1"/>
</dbReference>
<dbReference type="InterPro" id="IPR001878">
    <property type="entry name" value="Znf_CCHC"/>
</dbReference>
<reference evidence="3" key="1">
    <citation type="submission" date="2025-08" db="UniProtKB">
        <authorList>
            <consortium name="Ensembl"/>
        </authorList>
    </citation>
    <scope>IDENTIFICATION</scope>
</reference>
<evidence type="ECO:0000313" key="3">
    <source>
        <dbReference type="Ensembl" id="ENSMCSP00000002824.1"/>
    </source>
</evidence>
<dbReference type="Ensembl" id="ENSMCST00000002889.1">
    <property type="protein sequence ID" value="ENSMCSP00000002824.1"/>
    <property type="gene ID" value="ENSMCSG00000002084.1"/>
</dbReference>
<evidence type="ECO:0000313" key="4">
    <source>
        <dbReference type="Proteomes" id="UP000694560"/>
    </source>
</evidence>
<feature type="domain" description="CCHC-type" evidence="2">
    <location>
        <begin position="11"/>
        <end position="27"/>
    </location>
</feature>
<keyword evidence="4" id="KW-1185">Reference proteome</keyword>
<dbReference type="Gene3D" id="4.10.60.10">
    <property type="entry name" value="Zinc finger, CCHC-type"/>
    <property type="match status" value="1"/>
</dbReference>
<keyword evidence="1" id="KW-0863">Zinc-finger</keyword>
<dbReference type="SUPFAM" id="SSF57756">
    <property type="entry name" value="Retrovirus zinc finger-like domains"/>
    <property type="match status" value="1"/>
</dbReference>
<evidence type="ECO:0000259" key="2">
    <source>
        <dbReference type="PROSITE" id="PS50158"/>
    </source>
</evidence>
<proteinExistence type="predicted"/>
<keyword evidence="1" id="KW-0479">Metal-binding</keyword>
<dbReference type="GO" id="GO:0003676">
    <property type="term" value="F:nucleic acid binding"/>
    <property type="evidence" value="ECO:0007669"/>
    <property type="project" value="InterPro"/>
</dbReference>
<dbReference type="Pfam" id="PF14787">
    <property type="entry name" value="zf-CCHC_5"/>
    <property type="match status" value="1"/>
</dbReference>
<dbReference type="InterPro" id="IPR036875">
    <property type="entry name" value="Znf_CCHC_sf"/>
</dbReference>
<dbReference type="AlphaFoldDB" id="A0A8C5T7L6"/>
<feature type="domain" description="CCHC-type" evidence="2">
    <location>
        <begin position="43"/>
        <end position="56"/>
    </location>
</feature>